<name>A0ABV7LJD0_9GAMM</name>
<dbReference type="InterPro" id="IPR029058">
    <property type="entry name" value="AB_hydrolase_fold"/>
</dbReference>
<dbReference type="PANTHER" id="PTHR37946:SF1">
    <property type="entry name" value="SLL1969 PROTEIN"/>
    <property type="match status" value="1"/>
</dbReference>
<evidence type="ECO:0000313" key="2">
    <source>
        <dbReference type="Proteomes" id="UP001595579"/>
    </source>
</evidence>
<comment type="caution">
    <text evidence="1">The sequence shown here is derived from an EMBL/GenBank/DDBJ whole genome shotgun (WGS) entry which is preliminary data.</text>
</comment>
<sequence>MATRPLIMLHGWNDSGDSFDRLAGHLRRMLASPEIELVSICSYLSKSDDLRFDDLQAALERAWTKRQLPRDPASVDVIVHSTGGLVIRDWLQRHFAPDSSPVKHLVMLAPANFGSPLAHVGRSVLGRVANGFFSRQEGQAVFETGTRILQGLELASPFSWELAMLDRFADGIGMYAPGRTLCTVLVGNTGYSGIRSVANEEGGDGTVRISTTNLNCAYVRIDFSEQEREGRLRTVPTLTARRRSAGRTAFRIVNRLDHSAIKLDVPASNFSNAQKETLELIARALTVGDTDFEAFCDECDRANDGLTRTSGSNRGKPGYQNTLVRVRDQFAVPVTDYMLEFYDPRTNQHDGGRLARAIHEQAIRDVHCYKADASFRSLYIDTLKLHAEVTRAGTKLGFSITANPMLGEGDTVVGFNTFADEDIEDLCLDRDQLAEFFQPHRSLLVDIELQRTQAPSVFQLRDPKARGE</sequence>
<reference evidence="2" key="1">
    <citation type="journal article" date="2019" name="Int. J. Syst. Evol. Microbiol.">
        <title>The Global Catalogue of Microorganisms (GCM) 10K type strain sequencing project: providing services to taxonomists for standard genome sequencing and annotation.</title>
        <authorList>
            <consortium name="The Broad Institute Genomics Platform"/>
            <consortium name="The Broad Institute Genome Sequencing Center for Infectious Disease"/>
            <person name="Wu L."/>
            <person name="Ma J."/>
        </authorList>
    </citation>
    <scope>NUCLEOTIDE SEQUENCE [LARGE SCALE GENOMIC DNA]</scope>
    <source>
        <strain evidence="2">CECT 7698</strain>
    </source>
</reference>
<dbReference type="PANTHER" id="PTHR37946">
    <property type="entry name" value="SLL1969 PROTEIN"/>
    <property type="match status" value="1"/>
</dbReference>
<dbReference type="EMBL" id="JBHRUG010000002">
    <property type="protein sequence ID" value="MFC3282335.1"/>
    <property type="molecule type" value="Genomic_DNA"/>
</dbReference>
<dbReference type="Gene3D" id="3.40.50.1820">
    <property type="entry name" value="alpha/beta hydrolase"/>
    <property type="match status" value="1"/>
</dbReference>
<gene>
    <name evidence="1" type="ORF">ACFOEV_01755</name>
</gene>
<evidence type="ECO:0000313" key="1">
    <source>
        <dbReference type="EMBL" id="MFC3282335.1"/>
    </source>
</evidence>
<dbReference type="SUPFAM" id="SSF53474">
    <property type="entry name" value="alpha/beta-Hydrolases"/>
    <property type="match status" value="1"/>
</dbReference>
<dbReference type="RefSeq" id="WP_386770985.1">
    <property type="nucleotide sequence ID" value="NZ_JBHRUG010000002.1"/>
</dbReference>
<dbReference type="Proteomes" id="UP001595579">
    <property type="component" value="Unassembled WGS sequence"/>
</dbReference>
<keyword evidence="2" id="KW-1185">Reference proteome</keyword>
<protein>
    <submittedName>
        <fullName evidence="1">Esterase/lipase family protein</fullName>
    </submittedName>
</protein>
<accession>A0ABV7LJD0</accession>
<proteinExistence type="predicted"/>
<organism evidence="1 2">
    <name type="scientific">Litchfieldella rifensis</name>
    <dbReference type="NCBI Taxonomy" id="762643"/>
    <lineage>
        <taxon>Bacteria</taxon>
        <taxon>Pseudomonadati</taxon>
        <taxon>Pseudomonadota</taxon>
        <taxon>Gammaproteobacteria</taxon>
        <taxon>Oceanospirillales</taxon>
        <taxon>Halomonadaceae</taxon>
        <taxon>Litchfieldella</taxon>
    </lineage>
</organism>